<dbReference type="SFLD" id="SFLDG01129">
    <property type="entry name" value="C1.5:_HAD__Beta-PGM__Phosphata"/>
    <property type="match status" value="1"/>
</dbReference>
<dbReference type="AlphaFoldDB" id="F9VSX4"/>
<dbReference type="SUPFAM" id="SSF56784">
    <property type="entry name" value="HAD-like"/>
    <property type="match status" value="1"/>
</dbReference>
<dbReference type="Pfam" id="PF00702">
    <property type="entry name" value="Hydrolase"/>
    <property type="match status" value="1"/>
</dbReference>
<organism evidence="1 2">
    <name type="scientific">Gordonia alkanivorans NBRC 16433</name>
    <dbReference type="NCBI Taxonomy" id="1027371"/>
    <lineage>
        <taxon>Bacteria</taxon>
        <taxon>Bacillati</taxon>
        <taxon>Actinomycetota</taxon>
        <taxon>Actinomycetes</taxon>
        <taxon>Mycobacteriales</taxon>
        <taxon>Gordoniaceae</taxon>
        <taxon>Gordonia</taxon>
    </lineage>
</organism>
<comment type="caution">
    <text evidence="1">The sequence shown here is derived from an EMBL/GenBank/DDBJ whole genome shotgun (WGS) entry which is preliminary data.</text>
</comment>
<dbReference type="Proteomes" id="UP000003558">
    <property type="component" value="Unassembled WGS sequence"/>
</dbReference>
<dbReference type="eggNOG" id="COG0546">
    <property type="taxonomic scope" value="Bacteria"/>
</dbReference>
<keyword evidence="1" id="KW-0378">Hydrolase</keyword>
<evidence type="ECO:0000313" key="1">
    <source>
        <dbReference type="EMBL" id="GAA11713.1"/>
    </source>
</evidence>
<dbReference type="GO" id="GO:0005829">
    <property type="term" value="C:cytosol"/>
    <property type="evidence" value="ECO:0007669"/>
    <property type="project" value="TreeGrafter"/>
</dbReference>
<dbReference type="STRING" id="1027371.GOALK_038_00650"/>
<dbReference type="PANTHER" id="PTHR43434">
    <property type="entry name" value="PHOSPHOGLYCOLATE PHOSPHATASE"/>
    <property type="match status" value="1"/>
</dbReference>
<dbReference type="GO" id="GO:0008967">
    <property type="term" value="F:phosphoglycolate phosphatase activity"/>
    <property type="evidence" value="ECO:0007669"/>
    <property type="project" value="TreeGrafter"/>
</dbReference>
<accession>F9VSX4</accession>
<reference evidence="1 2" key="1">
    <citation type="submission" date="2011-05" db="EMBL/GenBank/DDBJ databases">
        <title>Whole genome shotgun sequence of Gordonia alkanivorans NBRC 16433.</title>
        <authorList>
            <person name="Hosoyama A."/>
            <person name="Nakamura S."/>
            <person name="Takarada H."/>
            <person name="Tsuchikane K."/>
            <person name="Yamazaki S."/>
            <person name="Fujita N."/>
        </authorList>
    </citation>
    <scope>NUCLEOTIDE SEQUENCE [LARGE SCALE GENOMIC DNA]</scope>
    <source>
        <strain evidence="1 2">NBRC 16433</strain>
    </source>
</reference>
<dbReference type="InterPro" id="IPR023214">
    <property type="entry name" value="HAD_sf"/>
</dbReference>
<proteinExistence type="predicted"/>
<evidence type="ECO:0000313" key="2">
    <source>
        <dbReference type="Proteomes" id="UP000003558"/>
    </source>
</evidence>
<dbReference type="InterPro" id="IPR023198">
    <property type="entry name" value="PGP-like_dom2"/>
</dbReference>
<protein>
    <submittedName>
        <fullName evidence="1">Putative hydrolase</fullName>
    </submittedName>
</protein>
<dbReference type="GO" id="GO:0006281">
    <property type="term" value="P:DNA repair"/>
    <property type="evidence" value="ECO:0007669"/>
    <property type="project" value="TreeGrafter"/>
</dbReference>
<gene>
    <name evidence="1" type="ORF">GOALK_038_00650</name>
</gene>
<dbReference type="InterPro" id="IPR050155">
    <property type="entry name" value="HAD-like_hydrolase_sf"/>
</dbReference>
<dbReference type="Gene3D" id="3.40.50.1000">
    <property type="entry name" value="HAD superfamily/HAD-like"/>
    <property type="match status" value="1"/>
</dbReference>
<dbReference type="EMBL" id="BACI01000038">
    <property type="protein sequence ID" value="GAA11713.1"/>
    <property type="molecule type" value="Genomic_DNA"/>
</dbReference>
<dbReference type="SFLD" id="SFLDS00003">
    <property type="entry name" value="Haloacid_Dehalogenase"/>
    <property type="match status" value="1"/>
</dbReference>
<sequence length="231" mass="24876">MLRPGKQVQMTQANESGSVDTVLLDVDGTLIDSTYLHALAWMQAFTAHDLTPQWWEVHRAIGMGGDRLVGEICGDEVEESLGDTLRDDWERHYRKLVPDVRPLPGAVDFVRGLLDAGYRVALASSGKAEFTDAALEVMGFERDDLAAVTSSDDADDSKPAPDILEVALTEAGGGRAIVVGDTVWDVASAHRLPAECVAVRSGGFAEAELRDAGAVLVVDHVGELARRGWRP</sequence>
<dbReference type="InterPro" id="IPR036412">
    <property type="entry name" value="HAD-like_sf"/>
</dbReference>
<name>F9VSX4_9ACTN</name>
<dbReference type="PANTHER" id="PTHR43434:SF16">
    <property type="entry name" value="BLL8046 PROTEIN"/>
    <property type="match status" value="1"/>
</dbReference>
<dbReference type="Gene3D" id="1.10.150.240">
    <property type="entry name" value="Putative phosphatase, domain 2"/>
    <property type="match status" value="1"/>
</dbReference>